<feature type="transmembrane region" description="Helical" evidence="8">
    <location>
        <begin position="100"/>
        <end position="124"/>
    </location>
</feature>
<protein>
    <submittedName>
        <fullName evidence="10">ABC transporter permease</fullName>
    </submittedName>
</protein>
<evidence type="ECO:0000256" key="4">
    <source>
        <dbReference type="ARBA" id="ARBA00022519"/>
    </source>
</evidence>
<evidence type="ECO:0000256" key="5">
    <source>
        <dbReference type="ARBA" id="ARBA00022692"/>
    </source>
</evidence>
<evidence type="ECO:0000313" key="10">
    <source>
        <dbReference type="EMBL" id="QDL94689.1"/>
    </source>
</evidence>
<organism evidence="10 11">
    <name type="scientific">Paroceanicella profunda</name>
    <dbReference type="NCBI Taxonomy" id="2579971"/>
    <lineage>
        <taxon>Bacteria</taxon>
        <taxon>Pseudomonadati</taxon>
        <taxon>Pseudomonadota</taxon>
        <taxon>Alphaproteobacteria</taxon>
        <taxon>Rhodobacterales</taxon>
        <taxon>Paracoccaceae</taxon>
        <taxon>Paroceanicella</taxon>
    </lineage>
</organism>
<proteinExistence type="inferred from homology"/>
<dbReference type="Gene3D" id="1.10.3720.10">
    <property type="entry name" value="MetI-like"/>
    <property type="match status" value="1"/>
</dbReference>
<keyword evidence="2 8" id="KW-0813">Transport</keyword>
<dbReference type="AlphaFoldDB" id="A0A5B8G5C2"/>
<geneLocation type="plasmid" evidence="11">
    <name>pd4m1c</name>
</geneLocation>
<dbReference type="PROSITE" id="PS50928">
    <property type="entry name" value="ABC_TM1"/>
    <property type="match status" value="1"/>
</dbReference>
<keyword evidence="4" id="KW-0997">Cell inner membrane</keyword>
<dbReference type="PANTHER" id="PTHR43357:SF4">
    <property type="entry name" value="INNER MEMBRANE ABC TRANSPORTER PERMEASE PROTEIN YDCV"/>
    <property type="match status" value="1"/>
</dbReference>
<gene>
    <name evidence="10" type="ORF">FDP22_22280</name>
</gene>
<dbReference type="InterPro" id="IPR035906">
    <property type="entry name" value="MetI-like_sf"/>
</dbReference>
<evidence type="ECO:0000256" key="1">
    <source>
        <dbReference type="ARBA" id="ARBA00004429"/>
    </source>
</evidence>
<reference evidence="10 11" key="1">
    <citation type="submission" date="2019-06" db="EMBL/GenBank/DDBJ databases">
        <title>Genome sequence of Rhodobacteraceae bacterium D4M1.</title>
        <authorList>
            <person name="Cao J."/>
        </authorList>
    </citation>
    <scope>NUCLEOTIDE SEQUENCE [LARGE SCALE GENOMIC DNA]</scope>
    <source>
        <strain evidence="10 11">D4M1</strain>
        <plasmid evidence="11">pd4m1c</plasmid>
    </source>
</reference>
<dbReference type="Proteomes" id="UP000305888">
    <property type="component" value="Plasmid pD4M1C"/>
</dbReference>
<feature type="transmembrane region" description="Helical" evidence="8">
    <location>
        <begin position="136"/>
        <end position="156"/>
    </location>
</feature>
<feature type="domain" description="ABC transmembrane type-1" evidence="9">
    <location>
        <begin position="65"/>
        <end position="253"/>
    </location>
</feature>
<feature type="transmembrane region" description="Helical" evidence="8">
    <location>
        <begin position="67"/>
        <end position="88"/>
    </location>
</feature>
<evidence type="ECO:0000313" key="11">
    <source>
        <dbReference type="Proteomes" id="UP000305888"/>
    </source>
</evidence>
<dbReference type="SUPFAM" id="SSF161098">
    <property type="entry name" value="MetI-like"/>
    <property type="match status" value="1"/>
</dbReference>
<evidence type="ECO:0000256" key="6">
    <source>
        <dbReference type="ARBA" id="ARBA00022989"/>
    </source>
</evidence>
<dbReference type="GO" id="GO:0055085">
    <property type="term" value="P:transmembrane transport"/>
    <property type="evidence" value="ECO:0007669"/>
    <property type="project" value="InterPro"/>
</dbReference>
<feature type="transmembrane region" description="Helical" evidence="8">
    <location>
        <begin position="189"/>
        <end position="213"/>
    </location>
</feature>
<dbReference type="CDD" id="cd06261">
    <property type="entry name" value="TM_PBP2"/>
    <property type="match status" value="1"/>
</dbReference>
<evidence type="ECO:0000259" key="9">
    <source>
        <dbReference type="PROSITE" id="PS50928"/>
    </source>
</evidence>
<dbReference type="PANTHER" id="PTHR43357">
    <property type="entry name" value="INNER MEMBRANE ABC TRANSPORTER PERMEASE PROTEIN YDCV"/>
    <property type="match status" value="1"/>
</dbReference>
<keyword evidence="5 8" id="KW-0812">Transmembrane</keyword>
<sequence length="265" mass="28017">MSSGRAGRALLGLAALLVVAFLVFPVVVIVPISFSGSAFLTFPPESLSLQWYAKFFARADWLEATWLSLWVAGLVTLMATVLGTAAAFGVVRGRFPGQRLVVAFLLSPLIVPGIIVAIAVYFFYARLGIVGSPVAIALAHTALAVPFVVVNVSAVLHGVDRRLEQAAQNLGASAWTTFRLITFPLIRPGVLAGGLFAFIASFDELIVALFITAPGHVTLPARMWQSMRNEIDPTIAAVSSLEILLSVALFFVAARLQARAAGGGA</sequence>
<evidence type="ECO:0000256" key="2">
    <source>
        <dbReference type="ARBA" id="ARBA00022448"/>
    </source>
</evidence>
<dbReference type="EMBL" id="CP040821">
    <property type="protein sequence ID" value="QDL94689.1"/>
    <property type="molecule type" value="Genomic_DNA"/>
</dbReference>
<dbReference type="Pfam" id="PF00528">
    <property type="entry name" value="BPD_transp_1"/>
    <property type="match status" value="1"/>
</dbReference>
<dbReference type="KEGG" id="ppru:FDP22_22280"/>
<accession>A0A5B8G5C2</accession>
<keyword evidence="10" id="KW-0614">Plasmid</keyword>
<evidence type="ECO:0000256" key="8">
    <source>
        <dbReference type="RuleBase" id="RU363032"/>
    </source>
</evidence>
<evidence type="ECO:0000256" key="7">
    <source>
        <dbReference type="ARBA" id="ARBA00023136"/>
    </source>
</evidence>
<dbReference type="InterPro" id="IPR000515">
    <property type="entry name" value="MetI-like"/>
</dbReference>
<feature type="transmembrane region" description="Helical" evidence="8">
    <location>
        <begin position="9"/>
        <end position="34"/>
    </location>
</feature>
<keyword evidence="3" id="KW-1003">Cell membrane</keyword>
<evidence type="ECO:0000256" key="3">
    <source>
        <dbReference type="ARBA" id="ARBA00022475"/>
    </source>
</evidence>
<keyword evidence="7 8" id="KW-0472">Membrane</keyword>
<name>A0A5B8G5C2_9RHOB</name>
<keyword evidence="6 8" id="KW-1133">Transmembrane helix</keyword>
<keyword evidence="11" id="KW-1185">Reference proteome</keyword>
<dbReference type="GO" id="GO:0005886">
    <property type="term" value="C:plasma membrane"/>
    <property type="evidence" value="ECO:0007669"/>
    <property type="project" value="UniProtKB-SubCell"/>
</dbReference>
<comment type="similarity">
    <text evidence="8">Belongs to the binding-protein-dependent transport system permease family.</text>
</comment>
<feature type="transmembrane region" description="Helical" evidence="8">
    <location>
        <begin position="233"/>
        <end position="254"/>
    </location>
</feature>
<dbReference type="OrthoDB" id="9815533at2"/>
<comment type="subcellular location">
    <subcellularLocation>
        <location evidence="1">Cell inner membrane</location>
        <topology evidence="1">Multi-pass membrane protein</topology>
    </subcellularLocation>
    <subcellularLocation>
        <location evidence="8">Cell membrane</location>
        <topology evidence="8">Multi-pass membrane protein</topology>
    </subcellularLocation>
</comment>